<dbReference type="AlphaFoldDB" id="A0A1Y2DP05"/>
<dbReference type="GeneID" id="63781034"/>
<dbReference type="RefSeq" id="XP_040713207.1">
    <property type="nucleotide sequence ID" value="XM_040864822.1"/>
</dbReference>
<dbReference type="InParanoid" id="A0A1Y2DP05"/>
<evidence type="ECO:0000313" key="2">
    <source>
        <dbReference type="Proteomes" id="UP000193689"/>
    </source>
</evidence>
<sequence length="234" mass="26259">MGGISPSQAYTRHQYRRPPRRLAWHVGQPGGMSCLRQELPGHQHGQFHVYTPQVNPKRMLDHIFDNIAPHIDLSDLATYGPDIPAEIRARLQNLSSHRRDELPTTLPIDFQQDVVYLIGSKSYGIWIALCASDLGSNRAPGFTFSPEDLNPLFMTRLEMARLISGYECALKQIILVVNFRDVTASTATSSRQETITTLRDWKTSGLKLTIGPTKLGPCILRQLQNPQNALSKLC</sequence>
<name>A0A1Y2DP05_9PEZI</name>
<reference evidence="1 2" key="1">
    <citation type="submission" date="2016-07" db="EMBL/GenBank/DDBJ databases">
        <title>Pervasive Adenine N6-methylation of Active Genes in Fungi.</title>
        <authorList>
            <consortium name="DOE Joint Genome Institute"/>
            <person name="Mondo S.J."/>
            <person name="Dannebaum R.O."/>
            <person name="Kuo R.C."/>
            <person name="Labutti K."/>
            <person name="Haridas S."/>
            <person name="Kuo A."/>
            <person name="Salamov A."/>
            <person name="Ahrendt S.R."/>
            <person name="Lipzen A."/>
            <person name="Sullivan W."/>
            <person name="Andreopoulos W.B."/>
            <person name="Clum A."/>
            <person name="Lindquist E."/>
            <person name="Daum C."/>
            <person name="Ramamoorthy G.K."/>
            <person name="Gryganskyi A."/>
            <person name="Culley D."/>
            <person name="Magnuson J.K."/>
            <person name="James T.Y."/>
            <person name="O'Malley M.A."/>
            <person name="Stajich J.E."/>
            <person name="Spatafora J.W."/>
            <person name="Visel A."/>
            <person name="Grigoriev I.V."/>
        </authorList>
    </citation>
    <scope>NUCLEOTIDE SEQUENCE [LARGE SCALE GENOMIC DNA]</scope>
    <source>
        <strain evidence="1 2">CBS 129021</strain>
    </source>
</reference>
<keyword evidence="2" id="KW-1185">Reference proteome</keyword>
<proteinExistence type="predicted"/>
<gene>
    <name evidence="1" type="ORF">BCR38DRAFT_50063</name>
</gene>
<organism evidence="1 2">
    <name type="scientific">Pseudomassariella vexata</name>
    <dbReference type="NCBI Taxonomy" id="1141098"/>
    <lineage>
        <taxon>Eukaryota</taxon>
        <taxon>Fungi</taxon>
        <taxon>Dikarya</taxon>
        <taxon>Ascomycota</taxon>
        <taxon>Pezizomycotina</taxon>
        <taxon>Sordariomycetes</taxon>
        <taxon>Xylariomycetidae</taxon>
        <taxon>Amphisphaeriales</taxon>
        <taxon>Pseudomassariaceae</taxon>
        <taxon>Pseudomassariella</taxon>
    </lineage>
</organism>
<protein>
    <submittedName>
        <fullName evidence="1">Uncharacterized protein</fullName>
    </submittedName>
</protein>
<dbReference type="Proteomes" id="UP000193689">
    <property type="component" value="Unassembled WGS sequence"/>
</dbReference>
<comment type="caution">
    <text evidence="1">The sequence shown here is derived from an EMBL/GenBank/DDBJ whole genome shotgun (WGS) entry which is preliminary data.</text>
</comment>
<evidence type="ECO:0000313" key="1">
    <source>
        <dbReference type="EMBL" id="ORY60980.1"/>
    </source>
</evidence>
<dbReference type="EMBL" id="MCFJ01000011">
    <property type="protein sequence ID" value="ORY60980.1"/>
    <property type="molecule type" value="Genomic_DNA"/>
</dbReference>
<accession>A0A1Y2DP05</accession>